<evidence type="ECO:0000313" key="3">
    <source>
        <dbReference type="Proteomes" id="UP000091820"/>
    </source>
</evidence>
<reference evidence="2" key="2">
    <citation type="submission" date="2020-05" db="UniProtKB">
        <authorList>
            <consortium name="EnsemblMetazoa"/>
        </authorList>
    </citation>
    <scope>IDENTIFICATION</scope>
    <source>
        <strain evidence="2">IAEA</strain>
    </source>
</reference>
<accession>A0A1A9WQK0</accession>
<name>A0A1A9WQK0_9MUSC</name>
<feature type="compositionally biased region" description="Polar residues" evidence="1">
    <location>
        <begin position="189"/>
        <end position="216"/>
    </location>
</feature>
<reference evidence="3" key="1">
    <citation type="submission" date="2014-03" db="EMBL/GenBank/DDBJ databases">
        <authorList>
            <person name="Aksoy S."/>
            <person name="Warren W."/>
            <person name="Wilson R.K."/>
        </authorList>
    </citation>
    <scope>NUCLEOTIDE SEQUENCE [LARGE SCALE GENOMIC DNA]</scope>
    <source>
        <strain evidence="3">IAEA</strain>
    </source>
</reference>
<dbReference type="VEuPathDB" id="VectorBase:GBRI028304"/>
<keyword evidence="3" id="KW-1185">Reference proteome</keyword>
<dbReference type="Proteomes" id="UP000091820">
    <property type="component" value="Unassembled WGS sequence"/>
</dbReference>
<protein>
    <submittedName>
        <fullName evidence="2">Uncharacterized protein</fullName>
    </submittedName>
</protein>
<sequence>MNTEYLEKRQKKGAAGAGRSVQVNVLGTDGGGVGGGGITITPKETNTILLQTPINVSQLETVLLQSGQLKKSNSTITTSTERPFLFKNSSRSLSTDSNRLGNGSATAVAQSLLNGDGTGPFVLQTLKRLEKSQSILVIRNNTASDSNPVSPLTNSSTSLTASIALATHKPQSLSSSIQQQQQQQQQQQHSNPTTASVSTNTPTSAISFTRTSKGQQTPVVSSLTPLTPSLSATATTTTKLGNILVAASGQRHISMETCSSPNNNAKTTNATGGHATSTTTTTTGAKNLRLLNANNKNTPGNGNNNHKSHNSSRSTLGGNKDAVATTATAKTTKMHLILADVQLKHEHSLIATPNTSQQSNVSLGKGYLATIIYKYTYMDTGTGTGTDTDTDTDTDISHH</sequence>
<evidence type="ECO:0000313" key="2">
    <source>
        <dbReference type="EnsemblMetazoa" id="GBRI028304-PA"/>
    </source>
</evidence>
<proteinExistence type="predicted"/>
<evidence type="ECO:0000256" key="1">
    <source>
        <dbReference type="SAM" id="MobiDB-lite"/>
    </source>
</evidence>
<feature type="region of interest" description="Disordered" evidence="1">
    <location>
        <begin position="170"/>
        <end position="229"/>
    </location>
</feature>
<dbReference type="AlphaFoldDB" id="A0A1A9WQK0"/>
<organism evidence="2 3">
    <name type="scientific">Glossina brevipalpis</name>
    <dbReference type="NCBI Taxonomy" id="37001"/>
    <lineage>
        <taxon>Eukaryota</taxon>
        <taxon>Metazoa</taxon>
        <taxon>Ecdysozoa</taxon>
        <taxon>Arthropoda</taxon>
        <taxon>Hexapoda</taxon>
        <taxon>Insecta</taxon>
        <taxon>Pterygota</taxon>
        <taxon>Neoptera</taxon>
        <taxon>Endopterygota</taxon>
        <taxon>Diptera</taxon>
        <taxon>Brachycera</taxon>
        <taxon>Muscomorpha</taxon>
        <taxon>Hippoboscoidea</taxon>
        <taxon>Glossinidae</taxon>
        <taxon>Glossina</taxon>
    </lineage>
</organism>
<feature type="region of interest" description="Disordered" evidence="1">
    <location>
        <begin position="256"/>
        <end position="321"/>
    </location>
</feature>
<feature type="compositionally biased region" description="Low complexity" evidence="1">
    <location>
        <begin position="217"/>
        <end position="229"/>
    </location>
</feature>
<feature type="compositionally biased region" description="Low complexity" evidence="1">
    <location>
        <begin position="262"/>
        <end position="305"/>
    </location>
</feature>
<dbReference type="STRING" id="37001.A0A1A9WQK0"/>
<feature type="compositionally biased region" description="Low complexity" evidence="1">
    <location>
        <begin position="178"/>
        <end position="188"/>
    </location>
</feature>
<dbReference type="EnsemblMetazoa" id="GBRI028304-RA">
    <property type="protein sequence ID" value="GBRI028304-PA"/>
    <property type="gene ID" value="GBRI028304"/>
</dbReference>